<dbReference type="RefSeq" id="XP_022334429.1">
    <property type="nucleotide sequence ID" value="XM_022478721.1"/>
</dbReference>
<dbReference type="AlphaFoldDB" id="A0A8B8E3Z3"/>
<evidence type="ECO:0000313" key="2">
    <source>
        <dbReference type="RefSeq" id="XP_022334429.1"/>
    </source>
</evidence>
<dbReference type="Proteomes" id="UP000694844">
    <property type="component" value="Chromosome 4"/>
</dbReference>
<dbReference type="InterPro" id="IPR013950">
    <property type="entry name" value="Mis14/Nsl1"/>
</dbReference>
<dbReference type="PANTHER" id="PTHR31749">
    <property type="entry name" value="KINETOCHORE-ASSOCIATED PROTEIN NSL1 HOMOLOG"/>
    <property type="match status" value="1"/>
</dbReference>
<keyword evidence="1" id="KW-1185">Reference proteome</keyword>
<name>A0A8B8E3Z3_CRAVI</name>
<dbReference type="OrthoDB" id="5973266at2759"/>
<reference evidence="2" key="1">
    <citation type="submission" date="2025-08" db="UniProtKB">
        <authorList>
            <consortium name="RefSeq"/>
        </authorList>
    </citation>
    <scope>IDENTIFICATION</scope>
    <source>
        <tissue evidence="2">Whole sample</tissue>
    </source>
</reference>
<evidence type="ECO:0000313" key="1">
    <source>
        <dbReference type="Proteomes" id="UP000694844"/>
    </source>
</evidence>
<proteinExistence type="predicted"/>
<dbReference type="KEGG" id="cvn:111131277"/>
<dbReference type="GeneID" id="111131277"/>
<dbReference type="PANTHER" id="PTHR31749:SF3">
    <property type="entry name" value="KINETOCHORE-ASSOCIATED PROTEIN NSL1 HOMOLOG"/>
    <property type="match status" value="1"/>
</dbReference>
<sequence>MADRIRCRSRRSTERLLVGIEDSVSKTLQSSDDIDSNEKQRLFDRFKEIYFGSVKSNAVIDGLSWDEASSDETADFKPIDKEKKKYMETTLVESVDDAIVELCSRRKRYPQKLTINCRKLLEAQTVNCVKKKIQLPDPKVCSHTLDEKLKNMQQMEDLADSCRELTTQIKSVPDTLVKTERLMKSVNMFQNHKMTLPNGVLFNDSLIHPPEDSSLKSQLLLQLQ</sequence>
<dbReference type="GO" id="GO:0000070">
    <property type="term" value="P:mitotic sister chromatid segregation"/>
    <property type="evidence" value="ECO:0007669"/>
    <property type="project" value="InterPro"/>
</dbReference>
<protein>
    <submittedName>
        <fullName evidence="2">Uncharacterized protein LOC111131277</fullName>
    </submittedName>
</protein>
<dbReference type="GO" id="GO:0000444">
    <property type="term" value="C:MIS12/MIND type complex"/>
    <property type="evidence" value="ECO:0007669"/>
    <property type="project" value="TreeGrafter"/>
</dbReference>
<gene>
    <name evidence="2" type="primary">LOC111131277</name>
</gene>
<accession>A0A8B8E3Z3</accession>
<organism evidence="1 2">
    <name type="scientific">Crassostrea virginica</name>
    <name type="common">Eastern oyster</name>
    <dbReference type="NCBI Taxonomy" id="6565"/>
    <lineage>
        <taxon>Eukaryota</taxon>
        <taxon>Metazoa</taxon>
        <taxon>Spiralia</taxon>
        <taxon>Lophotrochozoa</taxon>
        <taxon>Mollusca</taxon>
        <taxon>Bivalvia</taxon>
        <taxon>Autobranchia</taxon>
        <taxon>Pteriomorphia</taxon>
        <taxon>Ostreida</taxon>
        <taxon>Ostreoidea</taxon>
        <taxon>Ostreidae</taxon>
        <taxon>Crassostrea</taxon>
    </lineage>
</organism>